<dbReference type="InterPro" id="IPR001155">
    <property type="entry name" value="OxRdtase_FMN_N"/>
</dbReference>
<proteinExistence type="inferred from homology"/>
<dbReference type="PANTHER" id="PTHR22893">
    <property type="entry name" value="NADH OXIDOREDUCTASE-RELATED"/>
    <property type="match status" value="1"/>
</dbReference>
<dbReference type="GO" id="GO:0005829">
    <property type="term" value="C:cytosol"/>
    <property type="evidence" value="ECO:0007669"/>
    <property type="project" value="UniProtKB-ARBA"/>
</dbReference>
<keyword evidence="3" id="KW-0560">Oxidoreductase</keyword>
<dbReference type="InterPro" id="IPR013785">
    <property type="entry name" value="Aldolase_TIM"/>
</dbReference>
<dbReference type="RefSeq" id="WP_345422452.1">
    <property type="nucleotide sequence ID" value="NZ_AP031496.1"/>
</dbReference>
<comment type="cofactor">
    <cofactor evidence="1">
        <name>FMN</name>
        <dbReference type="ChEBI" id="CHEBI:58210"/>
    </cofactor>
</comment>
<dbReference type="PANTHER" id="PTHR22893:SF91">
    <property type="entry name" value="NADPH DEHYDROGENASE 2-RELATED"/>
    <property type="match status" value="1"/>
</dbReference>
<dbReference type="FunFam" id="3.20.20.70:FF:000059">
    <property type="entry name" value="N-ethylmaleimide reductase, FMN-linked"/>
    <property type="match status" value="1"/>
</dbReference>
<dbReference type="CDD" id="cd02933">
    <property type="entry name" value="OYE_like_FMN"/>
    <property type="match status" value="1"/>
</dbReference>
<sequence length="367" mass="39132">MLFQSFSLAGQALKNRMVMPPMTRSRAAAGDVPTELMAQYYAQRAGAGLIISEGTQISQQGQGYAWTPGIYSQQQVAGWRAVTDAVHQAGGVMYAQLWHVGRVSHTALQPGGAAPVSSSPLVAEGVKVFIDPEQRGPSGGAGEMIQHSAPRALAEQEIQAVVQDYAQAARNAMDAGFDGVELHGANGYLINQFIDSQANNRTDQYGGSLANRLRFLKNVVNVVAAVVGADKVGVRLAPLTTLQGAVDDTPQATYLAAVKLLDDLGVGYIHIAEADWDDAPEMPVAFKEAIRLMYGGSLIYAGKYNAQRAEQALQQGWADLIGFGRPFIANPDLPQRLEHGWPLAEPKGDAFFGGGAAGYTDYPAYQP</sequence>
<organism evidence="5 6">
    <name type="scientific">Halioxenophilus aromaticivorans</name>
    <dbReference type="NCBI Taxonomy" id="1306992"/>
    <lineage>
        <taxon>Bacteria</taxon>
        <taxon>Pseudomonadati</taxon>
        <taxon>Pseudomonadota</taxon>
        <taxon>Gammaproteobacteria</taxon>
        <taxon>Alteromonadales</taxon>
        <taxon>Alteromonadaceae</taxon>
        <taxon>Halioxenophilus</taxon>
    </lineage>
</organism>
<dbReference type="AlphaFoldDB" id="A0AAV3U3P7"/>
<name>A0AAV3U3P7_9ALTE</name>
<dbReference type="EMBL" id="BAABLX010000023">
    <property type="protein sequence ID" value="GAA4944839.1"/>
    <property type="molecule type" value="Genomic_DNA"/>
</dbReference>
<reference evidence="6" key="1">
    <citation type="journal article" date="2019" name="Int. J. Syst. Evol. Microbiol.">
        <title>The Global Catalogue of Microorganisms (GCM) 10K type strain sequencing project: providing services to taxonomists for standard genome sequencing and annotation.</title>
        <authorList>
            <consortium name="The Broad Institute Genomics Platform"/>
            <consortium name="The Broad Institute Genome Sequencing Center for Infectious Disease"/>
            <person name="Wu L."/>
            <person name="Ma J."/>
        </authorList>
    </citation>
    <scope>NUCLEOTIDE SEQUENCE [LARGE SCALE GENOMIC DNA]</scope>
    <source>
        <strain evidence="6">JCM 19134</strain>
    </source>
</reference>
<dbReference type="Proteomes" id="UP001409585">
    <property type="component" value="Unassembled WGS sequence"/>
</dbReference>
<dbReference type="Gene3D" id="3.20.20.70">
    <property type="entry name" value="Aldolase class I"/>
    <property type="match status" value="1"/>
</dbReference>
<keyword evidence="6" id="KW-1185">Reference proteome</keyword>
<evidence type="ECO:0000256" key="2">
    <source>
        <dbReference type="ARBA" id="ARBA00005979"/>
    </source>
</evidence>
<evidence type="ECO:0000313" key="5">
    <source>
        <dbReference type="EMBL" id="GAA4944839.1"/>
    </source>
</evidence>
<evidence type="ECO:0000256" key="1">
    <source>
        <dbReference type="ARBA" id="ARBA00001917"/>
    </source>
</evidence>
<dbReference type="InterPro" id="IPR045247">
    <property type="entry name" value="Oye-like"/>
</dbReference>
<comment type="similarity">
    <text evidence="2">Belongs to the NADH:flavin oxidoreductase/NADH oxidase family.</text>
</comment>
<protein>
    <submittedName>
        <fullName evidence="5">Alkene reductase</fullName>
    </submittedName>
</protein>
<evidence type="ECO:0000313" key="6">
    <source>
        <dbReference type="Proteomes" id="UP001409585"/>
    </source>
</evidence>
<comment type="caution">
    <text evidence="5">The sequence shown here is derived from an EMBL/GenBank/DDBJ whole genome shotgun (WGS) entry which is preliminary data.</text>
</comment>
<gene>
    <name evidence="5" type="ORF">GCM10025791_24960</name>
</gene>
<accession>A0AAV3U3P7</accession>
<evidence type="ECO:0000256" key="3">
    <source>
        <dbReference type="ARBA" id="ARBA00023002"/>
    </source>
</evidence>
<dbReference type="SUPFAM" id="SSF51395">
    <property type="entry name" value="FMN-linked oxidoreductases"/>
    <property type="match status" value="1"/>
</dbReference>
<dbReference type="Pfam" id="PF00724">
    <property type="entry name" value="Oxidored_FMN"/>
    <property type="match status" value="1"/>
</dbReference>
<dbReference type="GO" id="GO:0010181">
    <property type="term" value="F:FMN binding"/>
    <property type="evidence" value="ECO:0007669"/>
    <property type="project" value="InterPro"/>
</dbReference>
<feature type="domain" description="NADH:flavin oxidoreductase/NADH oxidase N-terminal" evidence="4">
    <location>
        <begin position="2"/>
        <end position="342"/>
    </location>
</feature>
<evidence type="ECO:0000259" key="4">
    <source>
        <dbReference type="Pfam" id="PF00724"/>
    </source>
</evidence>
<dbReference type="GO" id="GO:0016628">
    <property type="term" value="F:oxidoreductase activity, acting on the CH-CH group of donors, NAD or NADP as acceptor"/>
    <property type="evidence" value="ECO:0007669"/>
    <property type="project" value="UniProtKB-ARBA"/>
</dbReference>